<dbReference type="EC" id="2.4.2.17" evidence="5"/>
<dbReference type="EMBL" id="UOGC01000102">
    <property type="protein sequence ID" value="VAX20252.1"/>
    <property type="molecule type" value="Genomic_DNA"/>
</dbReference>
<sequence length="421" mass="45913">MIDVPRGVKALLYEEASLKNWVENEVLSVFTKWGFQKTETPAIEFLHVLSKGLEQNDLRRIITFSDPAGGGKPLALRSDVTPQIARISATTLKNRPAPIRLSYAESVFRSIAPGSGNRMEVFQAGAELIGSSTPETDAEIIAIAIESLTALGFNDIKIAVGHIGYVKETIESLGLGTESEKLIKQAIRKKDLNGIAKVLNAKPVNEKARTAIENITKLFGDVSLLDKVETVNDKAEEAVKNLREVVAVLERLGLGDRVTIDLGEMRGFGYYTGVTFEGFIKGTGRSVLTGGRYDKLLSAYGADRPATGFAIDIDQVIASFDKSEKRKEWSSTNVLVIGTNGSSEQAGRLAQELRKSGFSVARDIIMRPLEESLEYARRMKISYAVITEVDGKIKIIDTKTGNESAVETANLLSDPASFIRI</sequence>
<reference evidence="5" key="1">
    <citation type="submission" date="2018-06" db="EMBL/GenBank/DDBJ databases">
        <authorList>
            <person name="Zhirakovskaya E."/>
        </authorList>
    </citation>
    <scope>NUCLEOTIDE SEQUENCE</scope>
</reference>
<dbReference type="InterPro" id="IPR036621">
    <property type="entry name" value="Anticodon-bd_dom_sf"/>
</dbReference>
<comment type="subcellular location">
    <subcellularLocation>
        <location evidence="1">Cytoplasm</location>
    </subcellularLocation>
</comment>
<evidence type="ECO:0000256" key="3">
    <source>
        <dbReference type="SAM" id="Coils"/>
    </source>
</evidence>
<organism evidence="5">
    <name type="scientific">hydrothermal vent metagenome</name>
    <dbReference type="NCBI Taxonomy" id="652676"/>
    <lineage>
        <taxon>unclassified sequences</taxon>
        <taxon>metagenomes</taxon>
        <taxon>ecological metagenomes</taxon>
    </lineage>
</organism>
<evidence type="ECO:0000313" key="5">
    <source>
        <dbReference type="EMBL" id="VAX20252.1"/>
    </source>
</evidence>
<dbReference type="AlphaFoldDB" id="A0A3B1BWT4"/>
<evidence type="ECO:0000256" key="2">
    <source>
        <dbReference type="ARBA" id="ARBA00022490"/>
    </source>
</evidence>
<evidence type="ECO:0000259" key="4">
    <source>
        <dbReference type="Pfam" id="PF13393"/>
    </source>
</evidence>
<evidence type="ECO:0000256" key="1">
    <source>
        <dbReference type="ARBA" id="ARBA00004496"/>
    </source>
</evidence>
<keyword evidence="2" id="KW-0963">Cytoplasm</keyword>
<dbReference type="CDD" id="cd00773">
    <property type="entry name" value="HisRS-like_core"/>
    <property type="match status" value="1"/>
</dbReference>
<dbReference type="InterPro" id="IPR045864">
    <property type="entry name" value="aa-tRNA-synth_II/BPL/LPL"/>
</dbReference>
<keyword evidence="5" id="KW-0328">Glycosyltransferase</keyword>
<dbReference type="PANTHER" id="PTHR43707:SF1">
    <property type="entry name" value="HISTIDINE--TRNA LIGASE, MITOCHONDRIAL-RELATED"/>
    <property type="match status" value="1"/>
</dbReference>
<feature type="coiled-coil region" evidence="3">
    <location>
        <begin position="225"/>
        <end position="252"/>
    </location>
</feature>
<feature type="domain" description="Class II Histidinyl-tRNA synthetase (HisRS)-like catalytic core" evidence="4">
    <location>
        <begin position="7"/>
        <end position="316"/>
    </location>
</feature>
<dbReference type="GO" id="GO:0005737">
    <property type="term" value="C:cytoplasm"/>
    <property type="evidence" value="ECO:0007669"/>
    <property type="project" value="UniProtKB-SubCell"/>
</dbReference>
<dbReference type="PIRSF" id="PIRSF001549">
    <property type="entry name" value="His-tRNA_synth"/>
    <property type="match status" value="1"/>
</dbReference>
<dbReference type="HAMAP" id="MF_00125">
    <property type="entry name" value="HisZ"/>
    <property type="match status" value="1"/>
</dbReference>
<dbReference type="Gene3D" id="3.40.50.800">
    <property type="entry name" value="Anticodon-binding domain"/>
    <property type="match status" value="1"/>
</dbReference>
<name>A0A3B1BWT4_9ZZZZ</name>
<accession>A0A3B1BWT4</accession>
<dbReference type="GO" id="GO:0006427">
    <property type="term" value="P:histidyl-tRNA aminoacylation"/>
    <property type="evidence" value="ECO:0007669"/>
    <property type="project" value="TreeGrafter"/>
</dbReference>
<dbReference type="Pfam" id="PF13393">
    <property type="entry name" value="tRNA-synt_His"/>
    <property type="match status" value="1"/>
</dbReference>
<keyword evidence="5" id="KW-0808">Transferase</keyword>
<dbReference type="InterPro" id="IPR004516">
    <property type="entry name" value="HisRS/HisZ"/>
</dbReference>
<proteinExistence type="inferred from homology"/>
<dbReference type="GO" id="GO:0004821">
    <property type="term" value="F:histidine-tRNA ligase activity"/>
    <property type="evidence" value="ECO:0007669"/>
    <property type="project" value="TreeGrafter"/>
</dbReference>
<dbReference type="SUPFAM" id="SSF55681">
    <property type="entry name" value="Class II aaRS and biotin synthetases"/>
    <property type="match status" value="1"/>
</dbReference>
<dbReference type="InterPro" id="IPR004517">
    <property type="entry name" value="HisZ"/>
</dbReference>
<dbReference type="NCBIfam" id="TIGR00443">
    <property type="entry name" value="hisZ_biosyn_reg"/>
    <property type="match status" value="1"/>
</dbReference>
<dbReference type="PANTHER" id="PTHR43707">
    <property type="entry name" value="HISTIDYL-TRNA SYNTHETASE"/>
    <property type="match status" value="1"/>
</dbReference>
<dbReference type="GO" id="GO:0000105">
    <property type="term" value="P:L-histidine biosynthetic process"/>
    <property type="evidence" value="ECO:0007669"/>
    <property type="project" value="InterPro"/>
</dbReference>
<gene>
    <name evidence="5" type="ORF">MNBD_NITROSPINAE01-295</name>
</gene>
<dbReference type="InterPro" id="IPR041715">
    <property type="entry name" value="HisRS-like_core"/>
</dbReference>
<protein>
    <submittedName>
        <fullName evidence="5">ATP phosphoribosyltransferase regulatory subunit</fullName>
        <ecNumber evidence="5">2.4.2.17</ecNumber>
    </submittedName>
</protein>
<dbReference type="Gene3D" id="3.30.930.10">
    <property type="entry name" value="Bira Bifunctional Protein, Domain 2"/>
    <property type="match status" value="1"/>
</dbReference>
<dbReference type="GO" id="GO:0003879">
    <property type="term" value="F:ATP phosphoribosyltransferase activity"/>
    <property type="evidence" value="ECO:0007669"/>
    <property type="project" value="UniProtKB-EC"/>
</dbReference>
<keyword evidence="3" id="KW-0175">Coiled coil</keyword>